<evidence type="ECO:0008006" key="4">
    <source>
        <dbReference type="Google" id="ProtNLM"/>
    </source>
</evidence>
<dbReference type="Pfam" id="PF07963">
    <property type="entry name" value="N_methyl"/>
    <property type="match status" value="1"/>
</dbReference>
<proteinExistence type="predicted"/>
<feature type="transmembrane region" description="Helical" evidence="1">
    <location>
        <begin position="13"/>
        <end position="34"/>
    </location>
</feature>
<organism evidence="2 3">
    <name type="scientific">Candidatus Uhrbacteria bacterium RIFCSPLOWO2_01_FULL_47_24</name>
    <dbReference type="NCBI Taxonomy" id="1802401"/>
    <lineage>
        <taxon>Bacteria</taxon>
        <taxon>Candidatus Uhriibacteriota</taxon>
    </lineage>
</organism>
<keyword evidence="1" id="KW-0812">Transmembrane</keyword>
<evidence type="ECO:0000313" key="2">
    <source>
        <dbReference type="EMBL" id="OGL81230.1"/>
    </source>
</evidence>
<dbReference type="Proteomes" id="UP000176897">
    <property type="component" value="Unassembled WGS sequence"/>
</dbReference>
<evidence type="ECO:0000313" key="3">
    <source>
        <dbReference type="Proteomes" id="UP000176897"/>
    </source>
</evidence>
<dbReference type="SUPFAM" id="SSF54523">
    <property type="entry name" value="Pili subunits"/>
    <property type="match status" value="1"/>
</dbReference>
<keyword evidence="1" id="KW-1133">Transmembrane helix</keyword>
<dbReference type="InterPro" id="IPR045584">
    <property type="entry name" value="Pilin-like"/>
</dbReference>
<accession>A0A1F7USF8</accession>
<comment type="caution">
    <text evidence="2">The sequence shown here is derived from an EMBL/GenBank/DDBJ whole genome shotgun (WGS) entry which is preliminary data.</text>
</comment>
<reference evidence="2 3" key="1">
    <citation type="journal article" date="2016" name="Nat. Commun.">
        <title>Thousands of microbial genomes shed light on interconnected biogeochemical processes in an aquifer system.</title>
        <authorList>
            <person name="Anantharaman K."/>
            <person name="Brown C.T."/>
            <person name="Hug L.A."/>
            <person name="Sharon I."/>
            <person name="Castelle C.J."/>
            <person name="Probst A.J."/>
            <person name="Thomas B.C."/>
            <person name="Singh A."/>
            <person name="Wilkins M.J."/>
            <person name="Karaoz U."/>
            <person name="Brodie E.L."/>
            <person name="Williams K.H."/>
            <person name="Hubbard S.S."/>
            <person name="Banfield J.F."/>
        </authorList>
    </citation>
    <scope>NUCLEOTIDE SEQUENCE [LARGE SCALE GENOMIC DNA]</scope>
</reference>
<dbReference type="STRING" id="1802401.A3B21_02985"/>
<dbReference type="EMBL" id="MGEJ01000009">
    <property type="protein sequence ID" value="OGL81230.1"/>
    <property type="molecule type" value="Genomic_DNA"/>
</dbReference>
<dbReference type="InterPro" id="IPR012902">
    <property type="entry name" value="N_methyl_site"/>
</dbReference>
<name>A0A1F7USF8_9BACT</name>
<evidence type="ECO:0000256" key="1">
    <source>
        <dbReference type="SAM" id="Phobius"/>
    </source>
</evidence>
<dbReference type="AlphaFoldDB" id="A0A1F7USF8"/>
<dbReference type="NCBIfam" id="TIGR02532">
    <property type="entry name" value="IV_pilin_GFxxxE"/>
    <property type="match status" value="1"/>
</dbReference>
<gene>
    <name evidence="2" type="ORF">A3B21_02985</name>
</gene>
<sequence length="193" mass="21417">MTGDKNGFTLMEMLVSLALFSVVVTISTDLFFTFQRVSRKTESFEHLVSDARLIIEQIAREVREGTIHYSAYPTLPLNTPQTTLKILDSSAVPVEFAFNASCPDNSEFPCLTIARGGSPERLSGVDTRVINAQFFISPTLDPFNFSADTGNYLADSQPRVTVALSLDNGKDAGDPNYIRYDVQTTISSRVYRR</sequence>
<protein>
    <recommendedName>
        <fullName evidence="4">Prepilin-type N-terminal cleavage/methylation domain-containing protein</fullName>
    </recommendedName>
</protein>
<keyword evidence="1" id="KW-0472">Membrane</keyword>